<reference evidence="2 3" key="1">
    <citation type="journal article" date="2022" name="Gigascience">
        <title>A chromosome-level genome assembly and annotation of the desert horned lizard, Phrynosoma platyrhinos, provides insight into chromosomal rearrangements among reptiles.</title>
        <authorList>
            <person name="Koochekian N."/>
            <person name="Ascanio A."/>
            <person name="Farleigh K."/>
            <person name="Card D.C."/>
            <person name="Schield D.R."/>
            <person name="Castoe T.A."/>
            <person name="Jezkova T."/>
        </authorList>
    </citation>
    <scope>NUCLEOTIDE SEQUENCE [LARGE SCALE GENOMIC DNA]</scope>
    <source>
        <strain evidence="2">NK-2021</strain>
    </source>
</reference>
<protein>
    <submittedName>
        <fullName evidence="2">Uncharacterized protein</fullName>
    </submittedName>
</protein>
<accession>A0ABQ7SJA4</accession>
<dbReference type="Proteomes" id="UP000826234">
    <property type="component" value="Unassembled WGS sequence"/>
</dbReference>
<keyword evidence="1" id="KW-0732">Signal</keyword>
<evidence type="ECO:0000313" key="3">
    <source>
        <dbReference type="Proteomes" id="UP000826234"/>
    </source>
</evidence>
<dbReference type="PANTHER" id="PTHR15299:SF3">
    <property type="entry name" value="HERV-H LTR-ASSOCIATING PROTEIN 1"/>
    <property type="match status" value="1"/>
</dbReference>
<dbReference type="InterPro" id="IPR037643">
    <property type="entry name" value="HHLA1"/>
</dbReference>
<comment type="caution">
    <text evidence="2">The sequence shown here is derived from an EMBL/GenBank/DDBJ whole genome shotgun (WGS) entry which is preliminary data.</text>
</comment>
<keyword evidence="3" id="KW-1185">Reference proteome</keyword>
<proteinExistence type="predicted"/>
<organism evidence="2 3">
    <name type="scientific">Phrynosoma platyrhinos</name>
    <name type="common">Desert horned lizard</name>
    <dbReference type="NCBI Taxonomy" id="52577"/>
    <lineage>
        <taxon>Eukaryota</taxon>
        <taxon>Metazoa</taxon>
        <taxon>Chordata</taxon>
        <taxon>Craniata</taxon>
        <taxon>Vertebrata</taxon>
        <taxon>Euteleostomi</taxon>
        <taxon>Lepidosauria</taxon>
        <taxon>Squamata</taxon>
        <taxon>Bifurcata</taxon>
        <taxon>Unidentata</taxon>
        <taxon>Episquamata</taxon>
        <taxon>Toxicofera</taxon>
        <taxon>Iguania</taxon>
        <taxon>Phrynosomatidae</taxon>
        <taxon>Phrynosomatinae</taxon>
        <taxon>Phrynosoma</taxon>
    </lineage>
</organism>
<feature type="signal peptide" evidence="1">
    <location>
        <begin position="1"/>
        <end position="26"/>
    </location>
</feature>
<dbReference type="PANTHER" id="PTHR15299">
    <property type="entry name" value="HERV-H LTR-ASSOCIATING PROTEIN 1"/>
    <property type="match status" value="1"/>
</dbReference>
<sequence>MPWFPLNGTVNVPMVLLFFLFASSLAATTKGENRKDDRVAVLATADLPAKSLDLAAINLTELVNGMLNTALKVSNLKNVDPTKFPMRYCYCLNNRTNDLTDFTALLVDIVGNTTNYLTEIFKSTSILSGRNLSDLWEAIEKSPVINYTFSGNVSDLLDLNLIFPGWKPLREDADKILSDTAKGTWTFKSEQAS</sequence>
<gene>
    <name evidence="2" type="ORF">JD844_015627</name>
</gene>
<dbReference type="EMBL" id="JAIPUX010005289">
    <property type="protein sequence ID" value="KAH0617430.1"/>
    <property type="molecule type" value="Genomic_DNA"/>
</dbReference>
<feature type="chain" id="PRO_5047402056" evidence="1">
    <location>
        <begin position="27"/>
        <end position="193"/>
    </location>
</feature>
<name>A0ABQ7SJA4_PHRPL</name>
<evidence type="ECO:0000313" key="2">
    <source>
        <dbReference type="EMBL" id="KAH0617430.1"/>
    </source>
</evidence>
<evidence type="ECO:0000256" key="1">
    <source>
        <dbReference type="SAM" id="SignalP"/>
    </source>
</evidence>